<dbReference type="PaxDb" id="4113-PGSC0003DMT400094399"/>
<evidence type="ECO:0000313" key="3">
    <source>
        <dbReference type="Proteomes" id="UP000011115"/>
    </source>
</evidence>
<dbReference type="InParanoid" id="M1DU25"/>
<reference evidence="2" key="2">
    <citation type="submission" date="2015-06" db="UniProtKB">
        <authorList>
            <consortium name="EnsemblPlants"/>
        </authorList>
    </citation>
    <scope>IDENTIFICATION</scope>
    <source>
        <strain evidence="2">DM1-3 516 R44</strain>
    </source>
</reference>
<proteinExistence type="predicted"/>
<sequence>MLKRRTKVVLGDAPKVHKMSDHGSENDSHYGQPSVAHKKRPSTLLQVGLSKEQIERDYERDENIAKMMTQIDLLSKHVMEDGTTSVNAVGTNNRQCPDDV</sequence>
<name>M1DU25_SOLTU</name>
<keyword evidence="3" id="KW-1185">Reference proteome</keyword>
<dbReference type="EnsemblPlants" id="PGSC0003DMT400094399">
    <property type="protein sequence ID" value="PGSC0003DMT400094399"/>
    <property type="gene ID" value="PGSC0003DMG400043970"/>
</dbReference>
<organism evidence="2 3">
    <name type="scientific">Solanum tuberosum</name>
    <name type="common">Potato</name>
    <dbReference type="NCBI Taxonomy" id="4113"/>
    <lineage>
        <taxon>Eukaryota</taxon>
        <taxon>Viridiplantae</taxon>
        <taxon>Streptophyta</taxon>
        <taxon>Embryophyta</taxon>
        <taxon>Tracheophyta</taxon>
        <taxon>Spermatophyta</taxon>
        <taxon>Magnoliopsida</taxon>
        <taxon>eudicotyledons</taxon>
        <taxon>Gunneridae</taxon>
        <taxon>Pentapetalae</taxon>
        <taxon>asterids</taxon>
        <taxon>lamiids</taxon>
        <taxon>Solanales</taxon>
        <taxon>Solanaceae</taxon>
        <taxon>Solanoideae</taxon>
        <taxon>Solaneae</taxon>
        <taxon>Solanum</taxon>
    </lineage>
</organism>
<reference evidence="3" key="1">
    <citation type="journal article" date="2011" name="Nature">
        <title>Genome sequence and analysis of the tuber crop potato.</title>
        <authorList>
            <consortium name="The Potato Genome Sequencing Consortium"/>
        </authorList>
    </citation>
    <scope>NUCLEOTIDE SEQUENCE [LARGE SCALE GENOMIC DNA]</scope>
    <source>
        <strain evidence="3">cv. DM1-3 516 R44</strain>
    </source>
</reference>
<evidence type="ECO:0008006" key="4">
    <source>
        <dbReference type="Google" id="ProtNLM"/>
    </source>
</evidence>
<dbReference type="Gramene" id="PGSC0003DMT400094399">
    <property type="protein sequence ID" value="PGSC0003DMT400094399"/>
    <property type="gene ID" value="PGSC0003DMG400043970"/>
</dbReference>
<feature type="compositionally biased region" description="Basic and acidic residues" evidence="1">
    <location>
        <begin position="14"/>
        <end position="28"/>
    </location>
</feature>
<dbReference type="HOGENOM" id="CLU_2311142_0_0_1"/>
<dbReference type="AlphaFoldDB" id="M1DU25"/>
<protein>
    <recommendedName>
        <fullName evidence="4">Integrase core domain containing protein</fullName>
    </recommendedName>
</protein>
<feature type="region of interest" description="Disordered" evidence="1">
    <location>
        <begin position="1"/>
        <end position="43"/>
    </location>
</feature>
<accession>M1DU25</accession>
<evidence type="ECO:0000256" key="1">
    <source>
        <dbReference type="SAM" id="MobiDB-lite"/>
    </source>
</evidence>
<evidence type="ECO:0000313" key="2">
    <source>
        <dbReference type="EnsemblPlants" id="PGSC0003DMT400094399"/>
    </source>
</evidence>
<dbReference type="Proteomes" id="UP000011115">
    <property type="component" value="Unassembled WGS sequence"/>
</dbReference>